<dbReference type="Gene3D" id="2.40.110.10">
    <property type="entry name" value="Butyryl-CoA Dehydrogenase, subunit A, domain 2"/>
    <property type="match status" value="1"/>
</dbReference>
<evidence type="ECO:0000256" key="3">
    <source>
        <dbReference type="ARBA" id="ARBA00023002"/>
    </source>
</evidence>
<dbReference type="GO" id="GO:0004497">
    <property type="term" value="F:monooxygenase activity"/>
    <property type="evidence" value="ECO:0007669"/>
    <property type="project" value="UniProtKB-ARBA"/>
</dbReference>
<evidence type="ECO:0000313" key="9">
    <source>
        <dbReference type="EMBL" id="MPV90368.1"/>
    </source>
</evidence>
<dbReference type="InterPro" id="IPR024677">
    <property type="entry name" value="HpaB/PvcC"/>
</dbReference>
<organism evidence="9 10">
    <name type="scientific">Georgenia ruanii</name>
    <dbReference type="NCBI Taxonomy" id="348442"/>
    <lineage>
        <taxon>Bacteria</taxon>
        <taxon>Bacillati</taxon>
        <taxon>Actinomycetota</taxon>
        <taxon>Actinomycetes</taxon>
        <taxon>Micrococcales</taxon>
        <taxon>Bogoriellaceae</taxon>
        <taxon>Georgenia</taxon>
    </lineage>
</organism>
<dbReference type="Proteomes" id="UP000429644">
    <property type="component" value="Unassembled WGS sequence"/>
</dbReference>
<reference evidence="9 10" key="1">
    <citation type="submission" date="2019-10" db="EMBL/GenBank/DDBJ databases">
        <title>Georgenia wutianyii sp. nov. and Georgenia yuyongxinii sp. nov. isolated from plateau pika (Ochotona curzoniae) in the Qinghai-Tibet plateau of China.</title>
        <authorList>
            <person name="Tian Z."/>
        </authorList>
    </citation>
    <scope>NUCLEOTIDE SEQUENCE [LARGE SCALE GENOMIC DNA]</scope>
    <source>
        <strain evidence="9 10">JCM 15130</strain>
    </source>
</reference>
<dbReference type="OrthoDB" id="9785230at2"/>
<dbReference type="Pfam" id="PF11794">
    <property type="entry name" value="HpaB_N"/>
    <property type="match status" value="1"/>
</dbReference>
<name>A0A7J9V0G4_9MICO</name>
<keyword evidence="1" id="KW-0285">Flavoprotein</keyword>
<evidence type="ECO:0000313" key="10">
    <source>
        <dbReference type="Proteomes" id="UP000429644"/>
    </source>
</evidence>
<dbReference type="PANTHER" id="PTHR36117">
    <property type="entry name" value="4-HYDROXYPHENYLACETATE 3-MONOOXYGENASE-RELATED"/>
    <property type="match status" value="1"/>
</dbReference>
<keyword evidence="10" id="KW-1185">Reference proteome</keyword>
<evidence type="ECO:0000256" key="5">
    <source>
        <dbReference type="PIRSR" id="PIRSR000331-2"/>
    </source>
</evidence>
<feature type="binding site" evidence="5">
    <location>
        <begin position="159"/>
        <end position="161"/>
    </location>
    <ligand>
        <name>FAD</name>
        <dbReference type="ChEBI" id="CHEBI:57692"/>
    </ligand>
</feature>
<dbReference type="GO" id="GO:0016627">
    <property type="term" value="F:oxidoreductase activity, acting on the CH-CH group of donors"/>
    <property type="evidence" value="ECO:0007669"/>
    <property type="project" value="InterPro"/>
</dbReference>
<evidence type="ECO:0000259" key="7">
    <source>
        <dbReference type="Pfam" id="PF03241"/>
    </source>
</evidence>
<dbReference type="RefSeq" id="WP_152233168.1">
    <property type="nucleotide sequence ID" value="NZ_BAAAOT010000030.1"/>
</dbReference>
<evidence type="ECO:0000256" key="2">
    <source>
        <dbReference type="ARBA" id="ARBA00022827"/>
    </source>
</evidence>
<dbReference type="EMBL" id="WHPD01003650">
    <property type="protein sequence ID" value="MPV90368.1"/>
    <property type="molecule type" value="Genomic_DNA"/>
</dbReference>
<dbReference type="PIRSF" id="PIRSF000331">
    <property type="entry name" value="HpaA_HpaB"/>
    <property type="match status" value="1"/>
</dbReference>
<feature type="region of interest" description="Disordered" evidence="6">
    <location>
        <begin position="1"/>
        <end position="22"/>
    </location>
</feature>
<dbReference type="SUPFAM" id="SSF47203">
    <property type="entry name" value="Acyl-CoA dehydrogenase C-terminal domain-like"/>
    <property type="match status" value="1"/>
</dbReference>
<dbReference type="InterPro" id="IPR024719">
    <property type="entry name" value="HpaB/PvcC/4-BUDH_C"/>
</dbReference>
<dbReference type="GO" id="GO:0016705">
    <property type="term" value="F:oxidoreductase activity, acting on paired donors, with incorporation or reduction of molecular oxygen"/>
    <property type="evidence" value="ECO:0007669"/>
    <property type="project" value="UniProtKB-ARBA"/>
</dbReference>
<feature type="domain" description="HpaB/PvcC/4-BUDH N-terminal" evidence="8">
    <location>
        <begin position="19"/>
        <end position="283"/>
    </location>
</feature>
<dbReference type="InterPro" id="IPR004925">
    <property type="entry name" value="HpaB/PvcC/4-BUDH"/>
</dbReference>
<evidence type="ECO:0000259" key="8">
    <source>
        <dbReference type="Pfam" id="PF11794"/>
    </source>
</evidence>
<dbReference type="InterPro" id="IPR009100">
    <property type="entry name" value="AcylCoA_DH/oxidase_NM_dom_sf"/>
</dbReference>
<dbReference type="InterPro" id="IPR024674">
    <property type="entry name" value="HpaB/PvcC/4-BUDH_N"/>
</dbReference>
<dbReference type="PIRSF" id="PIRSF500125">
    <property type="entry name" value="4_HPA_large"/>
    <property type="match status" value="1"/>
</dbReference>
<comment type="caution">
    <text evidence="9">The sequence shown here is derived from an EMBL/GenBank/DDBJ whole genome shotgun (WGS) entry which is preliminary data.</text>
</comment>
<evidence type="ECO:0000256" key="4">
    <source>
        <dbReference type="ARBA" id="ARBA00061227"/>
    </source>
</evidence>
<dbReference type="FunFam" id="1.10.3140.10:FF:000001">
    <property type="entry name" value="4-hydroxyphenylacetate 3-monooxygenase oxygenase component"/>
    <property type="match status" value="1"/>
</dbReference>
<keyword evidence="3" id="KW-0560">Oxidoreductase</keyword>
<evidence type="ECO:0000256" key="1">
    <source>
        <dbReference type="ARBA" id="ARBA00022630"/>
    </source>
</evidence>
<dbReference type="Gene3D" id="1.20.140.10">
    <property type="entry name" value="Butyryl-CoA Dehydrogenase, subunit A, domain 3"/>
    <property type="match status" value="1"/>
</dbReference>
<feature type="domain" description="HpaB/PvcC/4-BUDH C-terminal" evidence="7">
    <location>
        <begin position="297"/>
        <end position="490"/>
    </location>
</feature>
<dbReference type="Pfam" id="PF03241">
    <property type="entry name" value="HpaB"/>
    <property type="match status" value="1"/>
</dbReference>
<dbReference type="FunFam" id="2.40.110.10:FF:000026">
    <property type="entry name" value="4-hydroxyphenylacetate 3-monooxygenase oxygenase component"/>
    <property type="match status" value="1"/>
</dbReference>
<dbReference type="PANTHER" id="PTHR36117:SF3">
    <property type="entry name" value="4-HYDROXYPHENYLACETATE 3-MONOOXYGENASE-RELATED"/>
    <property type="match status" value="1"/>
</dbReference>
<dbReference type="InterPro" id="IPR046373">
    <property type="entry name" value="Acyl-CoA_Oxase/DH_mid-dom_sf"/>
</dbReference>
<comment type="similarity">
    <text evidence="4">Belongs to the FADH(2)-utilizing monooxygenase family.</text>
</comment>
<gene>
    <name evidence="9" type="ORF">GB882_16965</name>
</gene>
<feature type="compositionally biased region" description="Low complexity" evidence="6">
    <location>
        <begin position="1"/>
        <end position="18"/>
    </location>
</feature>
<accession>A0A7J9V0G4</accession>
<sequence>MTVSQTSPAAATATARPQTGEEYLESLRDGREVWIYGERIGDVTTHPAYRNSARSIARLYDALHDPATNADLVAPTDTGNGGYTHAFFKAPRTKDELRAGRDAIAGWQRLVWGWMGRTPDYKASLITTLGADPEFFGEYAANARNWYTRVQEDVLHVGHAIVHPPVDRSRGVEEVGDVFVHVEEETDGGLIVSGAKVVATGSPLTQYVFISHFGATLGKKEFALIFMAPVNGQGVKFFSRASYESVAATAASPFDYPLTSRFDENDAIIVFDRALIPWENVLVYDPQKVTEFNGAAGWMSRAALQASTRLMTKLDFVTGLVSKALDITGSGQFRGVQAGLGEIMAFRHMVAGLNDGMIQGARPGFGGIMTPSEEYALAFAALTPGLYTRMKQIIETIIASGLIYLNSNAVDFATAEVRPYLDRFLRGSNGRTALDRSKVMKALWDSIGSEFGSRHELYELNYWGQPEKSYLDILGLAQESGELDRVRGFAEAFMAEYDLAGWTAPDLINPTDVSTIRRA</sequence>
<keyword evidence="2 5" id="KW-0274">FAD</keyword>
<protein>
    <submittedName>
        <fullName evidence="9">Pyoverdin chromophore biosynthetic protein pvcC</fullName>
    </submittedName>
</protein>
<proteinExistence type="inferred from homology"/>
<feature type="binding site" evidence="5">
    <location>
        <position position="200"/>
    </location>
    <ligand>
        <name>FAD</name>
        <dbReference type="ChEBI" id="CHEBI:57692"/>
    </ligand>
</feature>
<dbReference type="InterPro" id="IPR036250">
    <property type="entry name" value="AcylCo_DH-like_C"/>
</dbReference>
<evidence type="ECO:0000256" key="6">
    <source>
        <dbReference type="SAM" id="MobiDB-lite"/>
    </source>
</evidence>
<dbReference type="Gene3D" id="1.10.3140.10">
    <property type="entry name" value="4-hydroxybutyryl-coa dehydratase, domain 1"/>
    <property type="match status" value="1"/>
</dbReference>
<dbReference type="AlphaFoldDB" id="A0A7J9V0G4"/>
<dbReference type="SUPFAM" id="SSF56645">
    <property type="entry name" value="Acyl-CoA dehydrogenase NM domain-like"/>
    <property type="match status" value="1"/>
</dbReference>